<evidence type="ECO:0000256" key="1">
    <source>
        <dbReference type="SAM" id="MobiDB-lite"/>
    </source>
</evidence>
<dbReference type="EMBL" id="LCOY01000030">
    <property type="protein sequence ID" value="KKU87341.1"/>
    <property type="molecule type" value="Genomic_DNA"/>
</dbReference>
<sequence>MKAKTINISLSQGLYDEAKKHQREYHYSALSELIRDALRWWLNPRLTRNGFTPEFEREVLRAEKEADAGSVVEWDGKGSFHEFVMSHPAPPPSYSKNRIRRKISSKLSKARHEPPGVYRQHRGAYPVV</sequence>
<dbReference type="Proteomes" id="UP000034739">
    <property type="component" value="Unassembled WGS sequence"/>
</dbReference>
<dbReference type="InterPro" id="IPR010985">
    <property type="entry name" value="Ribbon_hlx_hlx"/>
</dbReference>
<dbReference type="SUPFAM" id="SSF47598">
    <property type="entry name" value="Ribbon-helix-helix"/>
    <property type="match status" value="1"/>
</dbReference>
<dbReference type="GO" id="GO:0006355">
    <property type="term" value="P:regulation of DNA-templated transcription"/>
    <property type="evidence" value="ECO:0007669"/>
    <property type="project" value="InterPro"/>
</dbReference>
<feature type="region of interest" description="Disordered" evidence="1">
    <location>
        <begin position="105"/>
        <end position="128"/>
    </location>
</feature>
<evidence type="ECO:0000313" key="3">
    <source>
        <dbReference type="Proteomes" id="UP000034739"/>
    </source>
</evidence>
<organism evidence="2 3">
    <name type="scientific">Candidatus Gottesmanbacteria bacterium GW2011_GWA2_47_9</name>
    <dbReference type="NCBI Taxonomy" id="1618445"/>
    <lineage>
        <taxon>Bacteria</taxon>
        <taxon>Candidatus Gottesmaniibacteriota</taxon>
    </lineage>
</organism>
<evidence type="ECO:0000313" key="2">
    <source>
        <dbReference type="EMBL" id="KKU87341.1"/>
    </source>
</evidence>
<reference evidence="2 3" key="1">
    <citation type="journal article" date="2015" name="Nature">
        <title>rRNA introns, odd ribosomes, and small enigmatic genomes across a large radiation of phyla.</title>
        <authorList>
            <person name="Brown C.T."/>
            <person name="Hug L.A."/>
            <person name="Thomas B.C."/>
            <person name="Sharon I."/>
            <person name="Castelle C.J."/>
            <person name="Singh A."/>
            <person name="Wilkins M.J."/>
            <person name="Williams K.H."/>
            <person name="Banfield J.F."/>
        </authorList>
    </citation>
    <scope>NUCLEOTIDE SEQUENCE [LARGE SCALE GENOMIC DNA]</scope>
</reference>
<comment type="caution">
    <text evidence="2">The sequence shown here is derived from an EMBL/GenBank/DDBJ whole genome shotgun (WGS) entry which is preliminary data.</text>
</comment>
<gene>
    <name evidence="2" type="ORF">UY16_C0030G0011</name>
</gene>
<name>A0A0G1TZT0_9BACT</name>
<dbReference type="AlphaFoldDB" id="A0A0G1TZT0"/>
<proteinExistence type="predicted"/>
<dbReference type="CDD" id="cd22231">
    <property type="entry name" value="RHH_NikR_HicB-like"/>
    <property type="match status" value="1"/>
</dbReference>
<protein>
    <submittedName>
        <fullName evidence="2">Uncharacterized protein</fullName>
    </submittedName>
</protein>
<accession>A0A0G1TZT0</accession>